<protein>
    <submittedName>
        <fullName evidence="1">Uncharacterized protein</fullName>
    </submittedName>
</protein>
<sequence length="155" mass="18557">MNNSFIYVRHFRNNNKLINLKRYSFNKIKRTNFYIWTYCNKVMVIVNEQRALVQTPNVLFCWHILVLTAVFKQRADLFTLQGIPLSFHLGTGRDVRICFCSRVNLNFYVMIYKEVERLAKAAYLVYLITFDKAAMNGETDVKELVREQYFMRDSR</sequence>
<dbReference type="AlphaFoldDB" id="A0A921YS66"/>
<proteinExistence type="predicted"/>
<accession>A0A921YS66</accession>
<comment type="caution">
    <text evidence="1">The sequence shown here is derived from an EMBL/GenBank/DDBJ whole genome shotgun (WGS) entry which is preliminary data.</text>
</comment>
<gene>
    <name evidence="1" type="ORF">O3G_MSEX003264</name>
</gene>
<dbReference type="Proteomes" id="UP000791440">
    <property type="component" value="Unassembled WGS sequence"/>
</dbReference>
<organism evidence="1 2">
    <name type="scientific">Manduca sexta</name>
    <name type="common">Tobacco hawkmoth</name>
    <name type="synonym">Tobacco hornworm</name>
    <dbReference type="NCBI Taxonomy" id="7130"/>
    <lineage>
        <taxon>Eukaryota</taxon>
        <taxon>Metazoa</taxon>
        <taxon>Ecdysozoa</taxon>
        <taxon>Arthropoda</taxon>
        <taxon>Hexapoda</taxon>
        <taxon>Insecta</taxon>
        <taxon>Pterygota</taxon>
        <taxon>Neoptera</taxon>
        <taxon>Endopterygota</taxon>
        <taxon>Lepidoptera</taxon>
        <taxon>Glossata</taxon>
        <taxon>Ditrysia</taxon>
        <taxon>Bombycoidea</taxon>
        <taxon>Sphingidae</taxon>
        <taxon>Sphinginae</taxon>
        <taxon>Sphingini</taxon>
        <taxon>Manduca</taxon>
    </lineage>
</organism>
<name>A0A921YS66_MANSE</name>
<dbReference type="EMBL" id="JH668309">
    <property type="protein sequence ID" value="KAG6444160.1"/>
    <property type="molecule type" value="Genomic_DNA"/>
</dbReference>
<reference evidence="1" key="1">
    <citation type="journal article" date="2016" name="Insect Biochem. Mol. Biol.">
        <title>Multifaceted biological insights from a draft genome sequence of the tobacco hornworm moth, Manduca sexta.</title>
        <authorList>
            <person name="Kanost M.R."/>
            <person name="Arrese E.L."/>
            <person name="Cao X."/>
            <person name="Chen Y.R."/>
            <person name="Chellapilla S."/>
            <person name="Goldsmith M.R."/>
            <person name="Grosse-Wilde E."/>
            <person name="Heckel D.G."/>
            <person name="Herndon N."/>
            <person name="Jiang H."/>
            <person name="Papanicolaou A."/>
            <person name="Qu J."/>
            <person name="Soulages J.L."/>
            <person name="Vogel H."/>
            <person name="Walters J."/>
            <person name="Waterhouse R.M."/>
            <person name="Ahn S.J."/>
            <person name="Almeida F.C."/>
            <person name="An C."/>
            <person name="Aqrawi P."/>
            <person name="Bretschneider A."/>
            <person name="Bryant W.B."/>
            <person name="Bucks S."/>
            <person name="Chao H."/>
            <person name="Chevignon G."/>
            <person name="Christen J.M."/>
            <person name="Clarke D.F."/>
            <person name="Dittmer N.T."/>
            <person name="Ferguson L.C.F."/>
            <person name="Garavelou S."/>
            <person name="Gordon K.H.J."/>
            <person name="Gunaratna R.T."/>
            <person name="Han Y."/>
            <person name="Hauser F."/>
            <person name="He Y."/>
            <person name="Heidel-Fischer H."/>
            <person name="Hirsh A."/>
            <person name="Hu Y."/>
            <person name="Jiang H."/>
            <person name="Kalra D."/>
            <person name="Klinner C."/>
            <person name="Konig C."/>
            <person name="Kovar C."/>
            <person name="Kroll A.R."/>
            <person name="Kuwar S.S."/>
            <person name="Lee S.L."/>
            <person name="Lehman R."/>
            <person name="Li K."/>
            <person name="Li Z."/>
            <person name="Liang H."/>
            <person name="Lovelace S."/>
            <person name="Lu Z."/>
            <person name="Mansfield J.H."/>
            <person name="McCulloch K.J."/>
            <person name="Mathew T."/>
            <person name="Morton B."/>
            <person name="Muzny D.M."/>
            <person name="Neunemann D."/>
            <person name="Ongeri F."/>
            <person name="Pauchet Y."/>
            <person name="Pu L.L."/>
            <person name="Pyrousis I."/>
            <person name="Rao X.J."/>
            <person name="Redding A."/>
            <person name="Roesel C."/>
            <person name="Sanchez-Gracia A."/>
            <person name="Schaack S."/>
            <person name="Shukla A."/>
            <person name="Tetreau G."/>
            <person name="Wang Y."/>
            <person name="Xiong G.H."/>
            <person name="Traut W."/>
            <person name="Walsh T.K."/>
            <person name="Worley K.C."/>
            <person name="Wu D."/>
            <person name="Wu W."/>
            <person name="Wu Y.Q."/>
            <person name="Zhang X."/>
            <person name="Zou Z."/>
            <person name="Zucker H."/>
            <person name="Briscoe A.D."/>
            <person name="Burmester T."/>
            <person name="Clem R.J."/>
            <person name="Feyereisen R."/>
            <person name="Grimmelikhuijzen C.J.P."/>
            <person name="Hamodrakas S.J."/>
            <person name="Hansson B.S."/>
            <person name="Huguet E."/>
            <person name="Jermiin L.S."/>
            <person name="Lan Q."/>
            <person name="Lehman H.K."/>
            <person name="Lorenzen M."/>
            <person name="Merzendorfer H."/>
            <person name="Michalopoulos I."/>
            <person name="Morton D.B."/>
            <person name="Muthukrishnan S."/>
            <person name="Oakeshott J.G."/>
            <person name="Palmer W."/>
            <person name="Park Y."/>
            <person name="Passarelli A.L."/>
            <person name="Rozas J."/>
            <person name="Schwartz L.M."/>
            <person name="Smith W."/>
            <person name="Southgate A."/>
            <person name="Vilcinskas A."/>
            <person name="Vogt R."/>
            <person name="Wang P."/>
            <person name="Werren J."/>
            <person name="Yu X.Q."/>
            <person name="Zhou J.J."/>
            <person name="Brown S.J."/>
            <person name="Scherer S.E."/>
            <person name="Richards S."/>
            <person name="Blissard G.W."/>
        </authorList>
    </citation>
    <scope>NUCLEOTIDE SEQUENCE</scope>
</reference>
<evidence type="ECO:0000313" key="2">
    <source>
        <dbReference type="Proteomes" id="UP000791440"/>
    </source>
</evidence>
<reference evidence="1" key="2">
    <citation type="submission" date="2020-12" db="EMBL/GenBank/DDBJ databases">
        <authorList>
            <person name="Kanost M."/>
        </authorList>
    </citation>
    <scope>NUCLEOTIDE SEQUENCE</scope>
</reference>
<keyword evidence="2" id="KW-1185">Reference proteome</keyword>
<evidence type="ECO:0000313" key="1">
    <source>
        <dbReference type="EMBL" id="KAG6444160.1"/>
    </source>
</evidence>